<feature type="compositionally biased region" description="Low complexity" evidence="1">
    <location>
        <begin position="205"/>
        <end position="216"/>
    </location>
</feature>
<dbReference type="InterPro" id="IPR051681">
    <property type="entry name" value="Ser/Thr_Kinases-Pseudokinases"/>
</dbReference>
<evidence type="ECO:0000313" key="5">
    <source>
        <dbReference type="Proteomes" id="UP000650467"/>
    </source>
</evidence>
<gene>
    <name evidence="4" type="ORF">HXX76_011404</name>
</gene>
<evidence type="ECO:0000259" key="3">
    <source>
        <dbReference type="PROSITE" id="PS50011"/>
    </source>
</evidence>
<dbReference type="OrthoDB" id="4062651at2759"/>
<dbReference type="PANTHER" id="PTHR44329">
    <property type="entry name" value="SERINE/THREONINE-PROTEIN KINASE TNNI3K-RELATED"/>
    <property type="match status" value="1"/>
</dbReference>
<feature type="region of interest" description="Disordered" evidence="1">
    <location>
        <begin position="203"/>
        <end position="231"/>
    </location>
</feature>
<proteinExistence type="predicted"/>
<dbReference type="EMBL" id="JAEHOC010000033">
    <property type="protein sequence ID" value="KAG2428699.1"/>
    <property type="molecule type" value="Genomic_DNA"/>
</dbReference>
<evidence type="ECO:0000313" key="4">
    <source>
        <dbReference type="EMBL" id="KAG2428699.1"/>
    </source>
</evidence>
<dbReference type="Pfam" id="PF00069">
    <property type="entry name" value="Pkinase"/>
    <property type="match status" value="1"/>
</dbReference>
<dbReference type="PANTHER" id="PTHR44329:SF289">
    <property type="entry name" value="SERINE_THREONINE-PROTEIN KINASE VIK"/>
    <property type="match status" value="1"/>
</dbReference>
<feature type="domain" description="Protein kinase" evidence="3">
    <location>
        <begin position="1390"/>
        <end position="1833"/>
    </location>
</feature>
<feature type="region of interest" description="Disordered" evidence="1">
    <location>
        <begin position="505"/>
        <end position="549"/>
    </location>
</feature>
<comment type="caution">
    <text evidence="4">The sequence shown here is derived from an EMBL/GenBank/DDBJ whole genome shotgun (WGS) entry which is preliminary data.</text>
</comment>
<dbReference type="PROSITE" id="PS50011">
    <property type="entry name" value="PROTEIN_KINASE_DOM"/>
    <property type="match status" value="1"/>
</dbReference>
<dbReference type="SMART" id="SM00220">
    <property type="entry name" value="S_TKc"/>
    <property type="match status" value="1"/>
</dbReference>
<keyword evidence="5" id="KW-1185">Reference proteome</keyword>
<dbReference type="GO" id="GO:0004674">
    <property type="term" value="F:protein serine/threonine kinase activity"/>
    <property type="evidence" value="ECO:0007669"/>
    <property type="project" value="TreeGrafter"/>
</dbReference>
<dbReference type="Proteomes" id="UP000650467">
    <property type="component" value="Unassembled WGS sequence"/>
</dbReference>
<reference evidence="4" key="1">
    <citation type="journal article" date="2020" name="bioRxiv">
        <title>Comparative genomics of Chlamydomonas.</title>
        <authorList>
            <person name="Craig R.J."/>
            <person name="Hasan A.R."/>
            <person name="Ness R.W."/>
            <person name="Keightley P.D."/>
        </authorList>
    </citation>
    <scope>NUCLEOTIDE SEQUENCE</scope>
    <source>
        <strain evidence="4">SAG 7.73</strain>
    </source>
</reference>
<feature type="compositionally biased region" description="Gly residues" evidence="1">
    <location>
        <begin position="522"/>
        <end position="542"/>
    </location>
</feature>
<feature type="signal peptide" evidence="2">
    <location>
        <begin position="1"/>
        <end position="21"/>
    </location>
</feature>
<dbReference type="GO" id="GO:0005524">
    <property type="term" value="F:ATP binding"/>
    <property type="evidence" value="ECO:0007669"/>
    <property type="project" value="InterPro"/>
</dbReference>
<name>A0A835VX17_CHLIN</name>
<dbReference type="InterPro" id="IPR000719">
    <property type="entry name" value="Prot_kinase_dom"/>
</dbReference>
<dbReference type="Gene3D" id="3.30.200.20">
    <property type="entry name" value="Phosphorylase Kinase, domain 1"/>
    <property type="match status" value="1"/>
</dbReference>
<dbReference type="SUPFAM" id="SSF56112">
    <property type="entry name" value="Protein kinase-like (PK-like)"/>
    <property type="match status" value="1"/>
</dbReference>
<dbReference type="PROSITE" id="PS00108">
    <property type="entry name" value="PROTEIN_KINASE_ST"/>
    <property type="match status" value="1"/>
</dbReference>
<dbReference type="Gene3D" id="1.10.510.10">
    <property type="entry name" value="Transferase(Phosphotransferase) domain 1"/>
    <property type="match status" value="1"/>
</dbReference>
<evidence type="ECO:0000256" key="1">
    <source>
        <dbReference type="SAM" id="MobiDB-lite"/>
    </source>
</evidence>
<feature type="region of interest" description="Disordered" evidence="1">
    <location>
        <begin position="1005"/>
        <end position="1027"/>
    </location>
</feature>
<sequence>MHASLFAAAPCGTVLVSLGSACPAVPTAFIPAGHVLPSLWPPGAVSGAGGGLPVGLLSPGGGGGGGRASGGLYFVGGGSAAIVTGVHASGGGTGGTGGIGASAEARSSMRGAAYGEMGVITWLVPAPGTAGAMDAGSNYGGGGQRAGTHSLFAGLANGPVAAGRPGPASGLGPHSASAAAALPSAHGLPVPAAAPSPLGALFNHPAAANPRRAPSALHSNGTTSTAADGAPASGVGLAGVGVGELPHEWQEVLRNIGADLALAAGAVDISPQTPGGGNGVGGGRTPMPLPSLVEMAAAAGGKAPPGLAAAVAAASSWGPSPQMATLVPIRLGADTVGALLLVSAVPQSAAAGAYSSAAMAAAAARGAAPGGGAGTAAAAAAAARQQAAAQAGAPPLPVWSAELLAGVAASLAECCLGPHLGEIVRVAVAARDIAEAPDLQGLASALAAAVTDSLANELHVDFTVRLALVPQAHTPAAVGLTTAGGGGAAAAAQFGFMLTEQPAAAGTPQPDALLGAARGSNAPGGGGGGGAGGGMSGLGGGPPSRNAARFSSNQNAIDRVMGITGRPSGAASGHWDAAGAGGAGSFLSGTNTAVGGVTSFSTPPHMMGGGGGGGGFSHMSGVHSFQLPAAWGAGRGGVAEAPPRLWKARPFSLESTLLSSLATKAARAPASNMLAVTYSTNLGGVTASMCLDEVTPTGAATPCANGGAATTRLLVPVGGLSSFAAATALGGGSGAGAGASVGICRVGGTVVPHVHAFVHDTDQPSGDVVLLFRTGAAGGGGGTTMTGLAAGARGTGVSGGAPAGGVASGAVAAPASLVLVAGCVALNTGDGDGLCTVGGGGLGLTPPTPGSRTATGGRSRPTTGNGMAGGGGAGWPYWPAAFGVGSAVNGGGGGGEISVCVAVYLTTSERLPTSLLCAARNNAQSLLEVLLPATGMALSDAAYTELQFMLEAVGGGAGAGVHSALASAFAAAAAAGAGAGGGASAAGGGAGPVVGRSLSMASRQGGGRLAGVVQPPPSPGFSTEEPIMSGSGLASASAAAAAAAALGGRGDAAALGLALDAGGAAELSPHASGLPASLALRSGADGHVDAAAAGGGQPPSAGVSAGGAAGGAGAWSALSITSPAAAGRNEASESSPRVPRSRLSNTSAHPPALSGLAAAAVAGGLHTGGPVSQTLTTGANAIGAANLLLSTNNSFMGALTANSSVGGRSNGANAGAGGGAAGGGDSAMAAGGGGAAADGGFSTMSGSIGTSAMGRSSVMQQSMLHMAMSLPAQAPPLGSPGPGSANVVGGGGAGAGGVGTLQVQSSCLSGALAAPPVMAMAGRNNSGRVNRACRRQMSELLATMPCDVSDTLTVMRTNMDILVSSFWNTLRAQHNEATPSPHADEDLRFLRLNKVLGGGGCSTVYAGLLHGLEVAVKVMNAPMSEEEEAELAAREAAERGGGGVPDGELAAPSPAARQAQLRALMRGARELAVMTSISHPNIVQIYSYHTRVMVGRDEAAVAAAAAAAAAGAPPEEPVMPLLAPAPPDMDAAAAPAPLQTVLIMECCDLGSLADALDSGMFANAIRAAEAARWRPGAPRRSHTFSQLPTIPARGSLAAPGASAGGVAGAAGGSGNVPVGGGVAAAAAAAAGGRPVPASGRVAAGGSSGSGGGMRAVYMTLLEVALALRHMHSMQLVHCDVKPANVLLKSSASDPRGFTCKLTDFGFVNLLQFQMEDADNPAAKPSMRYHEPVGTVTHLAPETMVQGSKLDHTVDVYAFGILMWEVFTGKAPYAEYAANGFRDVPYKVVREGMRPAFPSSTPVAFRTLAQACWSHDPARRPSAAMLVSSLQRLMDSAARG</sequence>
<dbReference type="InterPro" id="IPR008271">
    <property type="entry name" value="Ser/Thr_kinase_AS"/>
</dbReference>
<feature type="region of interest" description="Disordered" evidence="1">
    <location>
        <begin position="1427"/>
        <end position="1453"/>
    </location>
</feature>
<feature type="region of interest" description="Disordered" evidence="1">
    <location>
        <begin position="1125"/>
        <end position="1150"/>
    </location>
</feature>
<feature type="chain" id="PRO_5032699345" description="Protein kinase domain-containing protein" evidence="2">
    <location>
        <begin position="22"/>
        <end position="1839"/>
    </location>
</feature>
<keyword evidence="2" id="KW-0732">Signal</keyword>
<dbReference type="InterPro" id="IPR011009">
    <property type="entry name" value="Kinase-like_dom_sf"/>
</dbReference>
<protein>
    <recommendedName>
        <fullName evidence="3">Protein kinase domain-containing protein</fullName>
    </recommendedName>
</protein>
<evidence type="ECO:0000256" key="2">
    <source>
        <dbReference type="SAM" id="SignalP"/>
    </source>
</evidence>
<organism evidence="4 5">
    <name type="scientific">Chlamydomonas incerta</name>
    <dbReference type="NCBI Taxonomy" id="51695"/>
    <lineage>
        <taxon>Eukaryota</taxon>
        <taxon>Viridiplantae</taxon>
        <taxon>Chlorophyta</taxon>
        <taxon>core chlorophytes</taxon>
        <taxon>Chlorophyceae</taxon>
        <taxon>CS clade</taxon>
        <taxon>Chlamydomonadales</taxon>
        <taxon>Chlamydomonadaceae</taxon>
        <taxon>Chlamydomonas</taxon>
    </lineage>
</organism>
<accession>A0A835VX17</accession>
<feature type="compositionally biased region" description="Polar residues" evidence="1">
    <location>
        <begin position="217"/>
        <end position="226"/>
    </location>
</feature>